<dbReference type="Proteomes" id="UP000183104">
    <property type="component" value="Unassembled WGS sequence"/>
</dbReference>
<dbReference type="GO" id="GO:0004803">
    <property type="term" value="F:transposase activity"/>
    <property type="evidence" value="ECO:0007669"/>
    <property type="project" value="InterPro"/>
</dbReference>
<dbReference type="SUPFAM" id="SSF46689">
    <property type="entry name" value="Homeodomain-like"/>
    <property type="match status" value="1"/>
</dbReference>
<dbReference type="GO" id="GO:0003677">
    <property type="term" value="F:DNA binding"/>
    <property type="evidence" value="ECO:0007669"/>
    <property type="project" value="InterPro"/>
</dbReference>
<comment type="similarity">
    <text evidence="1">Belongs to the transposase 8 family.</text>
</comment>
<dbReference type="AlphaFoldDB" id="A0A1G5D1C7"/>
<dbReference type="Gene3D" id="1.10.10.60">
    <property type="entry name" value="Homeodomain-like"/>
    <property type="match status" value="1"/>
</dbReference>
<feature type="compositionally biased region" description="Basic and acidic residues" evidence="2">
    <location>
        <begin position="64"/>
        <end position="88"/>
    </location>
</feature>
<evidence type="ECO:0000256" key="1">
    <source>
        <dbReference type="ARBA" id="ARBA00009964"/>
    </source>
</evidence>
<dbReference type="GO" id="GO:0006313">
    <property type="term" value="P:DNA transposition"/>
    <property type="evidence" value="ECO:0007669"/>
    <property type="project" value="InterPro"/>
</dbReference>
<feature type="region of interest" description="Disordered" evidence="2">
    <location>
        <begin position="51"/>
        <end position="88"/>
    </location>
</feature>
<name>A0A1G5D1C7_9GAMM</name>
<dbReference type="InterPro" id="IPR009057">
    <property type="entry name" value="Homeodomain-like_sf"/>
</dbReference>
<keyword evidence="4" id="KW-1185">Reference proteome</keyword>
<protein>
    <submittedName>
        <fullName evidence="3">Transposase</fullName>
    </submittedName>
</protein>
<dbReference type="Pfam" id="PF01527">
    <property type="entry name" value="HTH_Tnp_1"/>
    <property type="match status" value="1"/>
</dbReference>
<feature type="non-terminal residue" evidence="3">
    <location>
        <position position="88"/>
    </location>
</feature>
<gene>
    <name evidence="3" type="ORF">SAMN05661077_1136</name>
</gene>
<accession>A0A1G5D1C7</accession>
<organism evidence="3 4">
    <name type="scientific">Thiohalorhabdus denitrificans</name>
    <dbReference type="NCBI Taxonomy" id="381306"/>
    <lineage>
        <taxon>Bacteria</taxon>
        <taxon>Pseudomonadati</taxon>
        <taxon>Pseudomonadota</taxon>
        <taxon>Gammaproteobacteria</taxon>
        <taxon>Thiohalorhabdales</taxon>
        <taxon>Thiohalorhabdaceae</taxon>
        <taxon>Thiohalorhabdus</taxon>
    </lineage>
</organism>
<proteinExistence type="inferred from homology"/>
<dbReference type="InterPro" id="IPR002514">
    <property type="entry name" value="Transposase_8"/>
</dbReference>
<reference evidence="4" key="1">
    <citation type="submission" date="2016-10" db="EMBL/GenBank/DDBJ databases">
        <authorList>
            <person name="Varghese N."/>
        </authorList>
    </citation>
    <scope>NUCLEOTIDE SEQUENCE [LARGE SCALE GENOMIC DNA]</scope>
    <source>
        <strain evidence="4">HL 19</strain>
    </source>
</reference>
<sequence>MAKSQARYSAEFREQMVELVRAGRSPHELAEEFEPSAQTIRNWYYQAERDAGNRSDGLSSEEQAELRRLRQENRQLREEREILGKAAA</sequence>
<evidence type="ECO:0000313" key="4">
    <source>
        <dbReference type="Proteomes" id="UP000183104"/>
    </source>
</evidence>
<evidence type="ECO:0000313" key="3">
    <source>
        <dbReference type="EMBL" id="SCY08475.1"/>
    </source>
</evidence>
<dbReference type="EMBL" id="FMUN01000003">
    <property type="protein sequence ID" value="SCY08475.1"/>
    <property type="molecule type" value="Genomic_DNA"/>
</dbReference>
<dbReference type="RefSeq" id="WP_143004081.1">
    <property type="nucleotide sequence ID" value="NZ_FMUN01000003.1"/>
</dbReference>
<evidence type="ECO:0000256" key="2">
    <source>
        <dbReference type="SAM" id="MobiDB-lite"/>
    </source>
</evidence>